<dbReference type="FunFam" id="2.10.230.10:FF:000001">
    <property type="entry name" value="DnaJ subfamily A member 2"/>
    <property type="match status" value="1"/>
</dbReference>
<organism evidence="9 10">
    <name type="scientific">Leucosporidium creatinivorum</name>
    <dbReference type="NCBI Taxonomy" id="106004"/>
    <lineage>
        <taxon>Eukaryota</taxon>
        <taxon>Fungi</taxon>
        <taxon>Dikarya</taxon>
        <taxon>Basidiomycota</taxon>
        <taxon>Pucciniomycotina</taxon>
        <taxon>Microbotryomycetes</taxon>
        <taxon>Leucosporidiales</taxon>
        <taxon>Leucosporidium</taxon>
    </lineage>
</organism>
<dbReference type="SUPFAM" id="SSF46565">
    <property type="entry name" value="Chaperone J-domain"/>
    <property type="match status" value="1"/>
</dbReference>
<evidence type="ECO:0000256" key="5">
    <source>
        <dbReference type="PROSITE-ProRule" id="PRU00546"/>
    </source>
</evidence>
<dbReference type="Gene3D" id="1.10.287.110">
    <property type="entry name" value="DnaJ domain"/>
    <property type="match status" value="1"/>
</dbReference>
<evidence type="ECO:0000256" key="2">
    <source>
        <dbReference type="ARBA" id="ARBA00022737"/>
    </source>
</evidence>
<dbReference type="Gene3D" id="2.10.230.10">
    <property type="entry name" value="Heat shock protein DnaJ, cysteine-rich domain"/>
    <property type="match status" value="1"/>
</dbReference>
<dbReference type="GO" id="GO:0005524">
    <property type="term" value="F:ATP binding"/>
    <property type="evidence" value="ECO:0007669"/>
    <property type="project" value="InterPro"/>
</dbReference>
<proteinExistence type="inferred from homology"/>
<evidence type="ECO:0000256" key="6">
    <source>
        <dbReference type="SAM" id="SignalP"/>
    </source>
</evidence>
<evidence type="ECO:0000313" key="10">
    <source>
        <dbReference type="Proteomes" id="UP000193467"/>
    </source>
</evidence>
<dbReference type="FunFam" id="2.60.260.20:FF:000013">
    <property type="entry name" value="DnaJ subfamily B member 11"/>
    <property type="match status" value="1"/>
</dbReference>
<dbReference type="InterPro" id="IPR036410">
    <property type="entry name" value="HSP_DnaJ_Cys-rich_dom_sf"/>
</dbReference>
<feature type="domain" description="CR-type" evidence="8">
    <location>
        <begin position="140"/>
        <end position="223"/>
    </location>
</feature>
<keyword evidence="2" id="KW-0677">Repeat</keyword>
<dbReference type="Pfam" id="PF00684">
    <property type="entry name" value="DnaJ_CXXCXGXG"/>
    <property type="match status" value="1"/>
</dbReference>
<dbReference type="InterPro" id="IPR044713">
    <property type="entry name" value="DNJA1/2-like"/>
</dbReference>
<feature type="chain" id="PRO_5013164010" description="DnaJ-domain-containing protein" evidence="6">
    <location>
        <begin position="23"/>
        <end position="373"/>
    </location>
</feature>
<dbReference type="STRING" id="106004.A0A1Y2ELV4"/>
<dbReference type="Proteomes" id="UP000193467">
    <property type="component" value="Unassembled WGS sequence"/>
</dbReference>
<dbReference type="FunCoup" id="A0A1Y2ELV4">
    <property type="interactions" value="246"/>
</dbReference>
<reference evidence="9 10" key="1">
    <citation type="submission" date="2016-07" db="EMBL/GenBank/DDBJ databases">
        <title>Pervasive Adenine N6-methylation of Active Genes in Fungi.</title>
        <authorList>
            <consortium name="DOE Joint Genome Institute"/>
            <person name="Mondo S.J."/>
            <person name="Dannebaum R.O."/>
            <person name="Kuo R.C."/>
            <person name="Labutti K."/>
            <person name="Haridas S."/>
            <person name="Kuo A."/>
            <person name="Salamov A."/>
            <person name="Ahrendt S.R."/>
            <person name="Lipzen A."/>
            <person name="Sullivan W."/>
            <person name="Andreopoulos W.B."/>
            <person name="Clum A."/>
            <person name="Lindquist E."/>
            <person name="Daum C."/>
            <person name="Ramamoorthy G.K."/>
            <person name="Gryganskyi A."/>
            <person name="Culley D."/>
            <person name="Magnuson J.K."/>
            <person name="James T.Y."/>
            <person name="O'Malley M.A."/>
            <person name="Stajich J.E."/>
            <person name="Spatafora J.W."/>
            <person name="Visel A."/>
            <person name="Grigoriev I.V."/>
        </authorList>
    </citation>
    <scope>NUCLEOTIDE SEQUENCE [LARGE SCALE GENOMIC DNA]</scope>
    <source>
        <strain evidence="9 10">62-1032</strain>
    </source>
</reference>
<dbReference type="InParanoid" id="A0A1Y2ELV4"/>
<feature type="zinc finger region" description="CR-type" evidence="5">
    <location>
        <begin position="140"/>
        <end position="223"/>
    </location>
</feature>
<keyword evidence="10" id="KW-1185">Reference proteome</keyword>
<comment type="caution">
    <text evidence="9">The sequence shown here is derived from an EMBL/GenBank/DDBJ whole genome shotgun (WGS) entry which is preliminary data.</text>
</comment>
<dbReference type="PANTHER" id="PTHR43888">
    <property type="entry name" value="DNAJ-LIKE-2, ISOFORM A-RELATED"/>
    <property type="match status" value="1"/>
</dbReference>
<dbReference type="SUPFAM" id="SSF57938">
    <property type="entry name" value="DnaJ/Hsp40 cysteine-rich domain"/>
    <property type="match status" value="1"/>
</dbReference>
<dbReference type="InterPro" id="IPR036869">
    <property type="entry name" value="J_dom_sf"/>
</dbReference>
<dbReference type="GO" id="GO:0051082">
    <property type="term" value="F:unfolded protein binding"/>
    <property type="evidence" value="ECO:0007669"/>
    <property type="project" value="InterPro"/>
</dbReference>
<gene>
    <name evidence="9" type="ORF">BCR35DRAFT_282007</name>
</gene>
<evidence type="ECO:0008006" key="11">
    <source>
        <dbReference type="Google" id="ProtNLM"/>
    </source>
</evidence>
<dbReference type="GO" id="GO:0030544">
    <property type="term" value="F:Hsp70 protein binding"/>
    <property type="evidence" value="ECO:0007669"/>
    <property type="project" value="InterPro"/>
</dbReference>
<dbReference type="GO" id="GO:0006457">
    <property type="term" value="P:protein folding"/>
    <property type="evidence" value="ECO:0007669"/>
    <property type="project" value="InterPro"/>
</dbReference>
<keyword evidence="6" id="KW-0732">Signal</keyword>
<evidence type="ECO:0000259" key="8">
    <source>
        <dbReference type="PROSITE" id="PS51188"/>
    </source>
</evidence>
<evidence type="ECO:0000256" key="3">
    <source>
        <dbReference type="ARBA" id="ARBA00022771"/>
    </source>
</evidence>
<dbReference type="SMART" id="SM00271">
    <property type="entry name" value="DnaJ"/>
    <property type="match status" value="1"/>
</dbReference>
<dbReference type="AlphaFoldDB" id="A0A1Y2ELV4"/>
<sequence length="373" mass="41150">MSPLAPLLRILLLLGLVCSVLAGADFYKVLGVKRSATDAEIKKSYRKLSKKYHPDKNPDEAAKAKFLEVGHAYEALSDPESRKIYDRFGEEGLKQQQGQGGGFHDPFDVFRNAFGGGNQQRRGQNMIAEMEVDLESIYKGDTMTFSIAHKAICESCDGTGARSEKDIVDCPVCEGRGIRLVRHQLGPGIFQQVQMHCDVCGGRGRKIKHVCSECKGHRIVQTTSELILHIDRGMPEGAEVLFEGEADESPDLPAGDVIVRVRSRRKEGGFVRKESNLYWQETLTVAEALLGFKRTVMGLDGHEIVLSRSGVTQPGFVQTVKGEGLPVYHESGHGDLFVEYSVVLPSTISSSARSSLQSVFNYHPDETTKHTEL</sequence>
<dbReference type="SUPFAM" id="SSF49493">
    <property type="entry name" value="HSP40/DnaJ peptide-binding domain"/>
    <property type="match status" value="2"/>
</dbReference>
<dbReference type="InterPro" id="IPR008971">
    <property type="entry name" value="HSP40/DnaJ_pept-bd"/>
</dbReference>
<evidence type="ECO:0000313" key="9">
    <source>
        <dbReference type="EMBL" id="ORY72570.1"/>
    </source>
</evidence>
<evidence type="ECO:0000256" key="1">
    <source>
        <dbReference type="ARBA" id="ARBA00022723"/>
    </source>
</evidence>
<feature type="domain" description="J" evidence="7">
    <location>
        <begin position="25"/>
        <end position="89"/>
    </location>
</feature>
<dbReference type="CDD" id="cd10719">
    <property type="entry name" value="DnaJ_zf"/>
    <property type="match status" value="1"/>
</dbReference>
<feature type="signal peptide" evidence="6">
    <location>
        <begin position="1"/>
        <end position="22"/>
    </location>
</feature>
<keyword evidence="4 5" id="KW-0862">Zinc</keyword>
<dbReference type="InterPro" id="IPR001305">
    <property type="entry name" value="HSP_DnaJ_Cys-rich_dom"/>
</dbReference>
<dbReference type="GO" id="GO:0008270">
    <property type="term" value="F:zinc ion binding"/>
    <property type="evidence" value="ECO:0007669"/>
    <property type="project" value="UniProtKB-KW"/>
</dbReference>
<keyword evidence="3 5" id="KW-0863">Zinc-finger</keyword>
<evidence type="ECO:0000259" key="7">
    <source>
        <dbReference type="PROSITE" id="PS50076"/>
    </source>
</evidence>
<dbReference type="PROSITE" id="PS50076">
    <property type="entry name" value="DNAJ_2"/>
    <property type="match status" value="1"/>
</dbReference>
<keyword evidence="1 5" id="KW-0479">Metal-binding</keyword>
<dbReference type="PROSITE" id="PS51188">
    <property type="entry name" value="ZF_CR"/>
    <property type="match status" value="1"/>
</dbReference>
<dbReference type="Gene3D" id="2.60.260.20">
    <property type="entry name" value="Urease metallochaperone UreE, N-terminal domain"/>
    <property type="match status" value="2"/>
</dbReference>
<dbReference type="InterPro" id="IPR001623">
    <property type="entry name" value="DnaJ_domain"/>
</dbReference>
<dbReference type="PRINTS" id="PR00625">
    <property type="entry name" value="JDOMAIN"/>
</dbReference>
<dbReference type="Pfam" id="PF00226">
    <property type="entry name" value="DnaJ"/>
    <property type="match status" value="1"/>
</dbReference>
<dbReference type="HAMAP" id="MF_01152">
    <property type="entry name" value="DnaJ"/>
    <property type="match status" value="1"/>
</dbReference>
<dbReference type="InterPro" id="IPR002939">
    <property type="entry name" value="DnaJ_C"/>
</dbReference>
<name>A0A1Y2ELV4_9BASI</name>
<dbReference type="EMBL" id="MCGR01000051">
    <property type="protein sequence ID" value="ORY72570.1"/>
    <property type="molecule type" value="Genomic_DNA"/>
</dbReference>
<dbReference type="OrthoDB" id="550424at2759"/>
<dbReference type="InterPro" id="IPR012724">
    <property type="entry name" value="DnaJ"/>
</dbReference>
<dbReference type="GO" id="GO:0009408">
    <property type="term" value="P:response to heat"/>
    <property type="evidence" value="ECO:0007669"/>
    <property type="project" value="InterPro"/>
</dbReference>
<dbReference type="CDD" id="cd10747">
    <property type="entry name" value="DnaJ_C"/>
    <property type="match status" value="1"/>
</dbReference>
<evidence type="ECO:0000256" key="4">
    <source>
        <dbReference type="ARBA" id="ARBA00022833"/>
    </source>
</evidence>
<protein>
    <recommendedName>
        <fullName evidence="11">DnaJ-domain-containing protein</fullName>
    </recommendedName>
</protein>
<dbReference type="Pfam" id="PF01556">
    <property type="entry name" value="DnaJ_C"/>
    <property type="match status" value="1"/>
</dbReference>
<accession>A0A1Y2ELV4</accession>
<dbReference type="CDD" id="cd06257">
    <property type="entry name" value="DnaJ"/>
    <property type="match status" value="1"/>
</dbReference>